<keyword evidence="2" id="KW-1185">Reference proteome</keyword>
<dbReference type="AlphaFoldDB" id="A0AAV5QQ95"/>
<sequence length="855" mass="96031">MLIRKTHLLKDKSYLISVERFFKALDEIIDAEDQDNDGIKAVLFPVAMFLFLLTEAKTFNYIDILINFIPSKGLSIDGKFAEPLLGLGFSAEVYNWKIFQLLSCIVKVDRGTRVVLLSLFRSTYYERLGHKIIDGKDFSEVIYIIILVSVMFPARKFSTGKPFISKLWPPSKIRLCYYQNFPYDASQGSCSIIEYLSEISKPSIFAKFNNLYELKYIHTDFVKFDNSGKMKLFCTIYFDQLLFWIFADDNAVVNDGYFSPIQIDLDSVYNINYIDEQALEIEGTFGHLLTVSNLSIFFDENIIKKGAKFSVSLEPCANSSLIELLSDIRYYESYSKEMPTNESKVFTAISPIILDKFANCTEEYEGSSSKHSKRSSESSFSIHLIENDTSTSNTMNKTTITDATSVAAPIDKAVQESMTPVTGILHSKSVHKSNFLSQKKVSEIPIIQIPASPEPSVTSSISKESRAKIKLSNGKKRRSTLFSKVMKKDRGKIAERKKNTAEDFWELSSDDSQVDIAIVDPKSDGSTIQKSKPKVIEIAHSSPVPPIIKKPNLITKKLKSIDEENKSENTVERFGDETETTVISYITNSPIIAAKTRRYAKSKVSKYIVAKPQRSQGKRKVIEQESSSPIISQRLAKAVPAAHEAIVPKLGLSKRLSPMRRHKSFYISNVESSHQDVHKSKPNAVSSQNNKLELRSGELSMVMDDDDTDESFRELAIDYSIKDPPAQPDGDLLTTAATAEAVGSRYVASSQSAASQAASIFHNEFTTLDPNKIQHQIFQGLNLLSKSLVGKMRLIHGAIQTEADKISDEMTKKLEQVDKENEIKLQNFHKFVKLLSEKAASSEQEIMAFINNSGK</sequence>
<proteinExistence type="predicted"/>
<dbReference type="GeneID" id="90074711"/>
<comment type="caution">
    <text evidence="1">The sequence shown here is derived from an EMBL/GenBank/DDBJ whole genome shotgun (WGS) entry which is preliminary data.</text>
</comment>
<organism evidence="1 2">
    <name type="scientific">Saccharomycopsis crataegensis</name>
    <dbReference type="NCBI Taxonomy" id="43959"/>
    <lineage>
        <taxon>Eukaryota</taxon>
        <taxon>Fungi</taxon>
        <taxon>Dikarya</taxon>
        <taxon>Ascomycota</taxon>
        <taxon>Saccharomycotina</taxon>
        <taxon>Saccharomycetes</taxon>
        <taxon>Saccharomycopsidaceae</taxon>
        <taxon>Saccharomycopsis</taxon>
    </lineage>
</organism>
<dbReference type="Proteomes" id="UP001360560">
    <property type="component" value="Unassembled WGS sequence"/>
</dbReference>
<dbReference type="RefSeq" id="XP_064853732.1">
    <property type="nucleotide sequence ID" value="XM_064997660.1"/>
</dbReference>
<evidence type="ECO:0000313" key="2">
    <source>
        <dbReference type="Proteomes" id="UP001360560"/>
    </source>
</evidence>
<protein>
    <submittedName>
        <fullName evidence="1">Uncharacterized protein</fullName>
    </submittedName>
</protein>
<evidence type="ECO:0000313" key="1">
    <source>
        <dbReference type="EMBL" id="GMM36736.1"/>
    </source>
</evidence>
<gene>
    <name evidence="1" type="ORF">DASC09_040610</name>
</gene>
<reference evidence="1 2" key="1">
    <citation type="journal article" date="2023" name="Elife">
        <title>Identification of key yeast species and microbe-microbe interactions impacting larval growth of Drosophila in the wild.</title>
        <authorList>
            <person name="Mure A."/>
            <person name="Sugiura Y."/>
            <person name="Maeda R."/>
            <person name="Honda K."/>
            <person name="Sakurai N."/>
            <person name="Takahashi Y."/>
            <person name="Watada M."/>
            <person name="Katoh T."/>
            <person name="Gotoh A."/>
            <person name="Gotoh Y."/>
            <person name="Taniguchi I."/>
            <person name="Nakamura K."/>
            <person name="Hayashi T."/>
            <person name="Katayama T."/>
            <person name="Uemura T."/>
            <person name="Hattori Y."/>
        </authorList>
    </citation>
    <scope>NUCLEOTIDE SEQUENCE [LARGE SCALE GENOMIC DNA]</scope>
    <source>
        <strain evidence="1 2">SC-9</strain>
    </source>
</reference>
<dbReference type="EMBL" id="BTFZ01000011">
    <property type="protein sequence ID" value="GMM36736.1"/>
    <property type="molecule type" value="Genomic_DNA"/>
</dbReference>
<name>A0AAV5QQ95_9ASCO</name>
<accession>A0AAV5QQ95</accession>